<dbReference type="Gene3D" id="2.120.10.30">
    <property type="entry name" value="TolB, C-terminal domain"/>
    <property type="match status" value="1"/>
</dbReference>
<name>A0A162FW57_BDEBC</name>
<dbReference type="Proteomes" id="UP000075799">
    <property type="component" value="Unassembled WGS sequence"/>
</dbReference>
<evidence type="ECO:0000313" key="2">
    <source>
        <dbReference type="EMBL" id="KYG62601.1"/>
    </source>
</evidence>
<reference evidence="2 3" key="1">
    <citation type="submission" date="2016-03" db="EMBL/GenBank/DDBJ databases">
        <authorList>
            <person name="Ploux O."/>
        </authorList>
    </citation>
    <scope>NUCLEOTIDE SEQUENCE [LARGE SCALE GENOMIC DNA]</scope>
    <source>
        <strain evidence="2 3">EC13</strain>
    </source>
</reference>
<sequence>MGRLIFFGIIIFISLNSLAAKLPLEKLKMPKGFKVSVWATVPGARSLAQTEDGRVFVGSRTGDKVYVVQNGKTSVVAEGLDSPNGVAYRDGKLYVAEISKISEYDVSKPITKPLKPLRTLAQKFPSDTHHGWKFIRFGPDGKLYVPVGANCNICDPQKDYARIYRIDVNGDSKEEVAQGVRNTVGFDFHPTTKELWFTDNGRDWMGDDRPPCEVNRLTKVGENFGFPFCHGKDTLDPEFGKGKKCADYTAPVVELRAHVAPLGMRFYTGKMFPAEYQNSILLAEHGSWNRSTPQGYRLTFVKLDGSKAQKTETFADGWLQGDSAWGRPVDIEVLKDGSILVSDDKAGVIYQITYQGN</sequence>
<dbReference type="PANTHER" id="PTHR19328">
    <property type="entry name" value="HEDGEHOG-INTERACTING PROTEIN"/>
    <property type="match status" value="1"/>
</dbReference>
<dbReference type="EMBL" id="LUKD01000008">
    <property type="protein sequence ID" value="KYG62601.1"/>
    <property type="molecule type" value="Genomic_DNA"/>
</dbReference>
<protein>
    <submittedName>
        <fullName evidence="2">L-sorbosone dehydrogenase</fullName>
    </submittedName>
</protein>
<proteinExistence type="predicted"/>
<feature type="domain" description="Pyrroloquinoline quinone-dependent pyranose dehydrogenase beta-propeller" evidence="1">
    <location>
        <begin position="174"/>
        <end position="354"/>
    </location>
</feature>
<evidence type="ECO:0000259" key="1">
    <source>
        <dbReference type="Pfam" id="PF22807"/>
    </source>
</evidence>
<dbReference type="Pfam" id="PF22807">
    <property type="entry name" value="TrAA12"/>
    <property type="match status" value="1"/>
</dbReference>
<gene>
    <name evidence="2" type="ORF">AZI87_14985</name>
</gene>
<evidence type="ECO:0000313" key="3">
    <source>
        <dbReference type="Proteomes" id="UP000075799"/>
    </source>
</evidence>
<organism evidence="2 3">
    <name type="scientific">Bdellovibrio bacteriovorus</name>
    <dbReference type="NCBI Taxonomy" id="959"/>
    <lineage>
        <taxon>Bacteria</taxon>
        <taxon>Pseudomonadati</taxon>
        <taxon>Bdellovibrionota</taxon>
        <taxon>Bdellovibrionia</taxon>
        <taxon>Bdellovibrionales</taxon>
        <taxon>Pseudobdellovibrionaceae</taxon>
        <taxon>Bdellovibrio</taxon>
    </lineage>
</organism>
<dbReference type="RefSeq" id="WP_063208786.1">
    <property type="nucleotide sequence ID" value="NZ_LUKD01000008.1"/>
</dbReference>
<dbReference type="InterPro" id="IPR011041">
    <property type="entry name" value="Quinoprot_gluc/sorb_DH_b-prop"/>
</dbReference>
<dbReference type="SUPFAM" id="SSF50952">
    <property type="entry name" value="Soluble quinoprotein glucose dehydrogenase"/>
    <property type="match status" value="1"/>
</dbReference>
<dbReference type="AlphaFoldDB" id="A0A162FW57"/>
<accession>A0A162FW57</accession>
<dbReference type="InterPro" id="IPR054539">
    <property type="entry name" value="Beta-prop_PDH"/>
</dbReference>
<comment type="caution">
    <text evidence="2">The sequence shown here is derived from an EMBL/GenBank/DDBJ whole genome shotgun (WGS) entry which is preliminary data.</text>
</comment>
<dbReference type="OrthoDB" id="9770043at2"/>
<dbReference type="InterPro" id="IPR011042">
    <property type="entry name" value="6-blade_b-propeller_TolB-like"/>
</dbReference>
<dbReference type="PANTHER" id="PTHR19328:SF40">
    <property type="entry name" value="BLL0591 PROTEIN"/>
    <property type="match status" value="1"/>
</dbReference>